<reference evidence="4 5" key="1">
    <citation type="submission" date="2009-04" db="EMBL/GenBank/DDBJ databases">
        <authorList>
            <person name="Reysenbach A.-L."/>
            <person name="Heidelberg J.F."/>
            <person name="Nelson W.C."/>
        </authorList>
    </citation>
    <scope>NUCLEOTIDE SEQUENCE [LARGE SCALE GENOMIC DNA]</scope>
    <source>
        <strain evidence="4 5">SS-5</strain>
    </source>
</reference>
<feature type="repeat" description="TPR" evidence="1">
    <location>
        <begin position="94"/>
        <end position="127"/>
    </location>
</feature>
<feature type="chain" id="PRO_5002937953" evidence="2">
    <location>
        <begin position="24"/>
        <end position="645"/>
    </location>
</feature>
<feature type="signal peptide" evidence="2">
    <location>
        <begin position="1"/>
        <end position="23"/>
    </location>
</feature>
<dbReference type="SMART" id="SM00028">
    <property type="entry name" value="TPR"/>
    <property type="match status" value="6"/>
</dbReference>
<dbReference type="Proteomes" id="UP000005540">
    <property type="component" value="Unassembled WGS sequence"/>
</dbReference>
<dbReference type="PROSITE" id="PS50293">
    <property type="entry name" value="TPR_REGION"/>
    <property type="match status" value="1"/>
</dbReference>
<feature type="repeat" description="TPR" evidence="1">
    <location>
        <begin position="171"/>
        <end position="204"/>
    </location>
</feature>
<dbReference type="PROSITE" id="PS50005">
    <property type="entry name" value="TPR"/>
    <property type="match status" value="4"/>
</dbReference>
<organism evidence="4 5">
    <name type="scientific">Sulfurihydrogenibium yellowstonense SS-5</name>
    <dbReference type="NCBI Taxonomy" id="432331"/>
    <lineage>
        <taxon>Bacteria</taxon>
        <taxon>Pseudomonadati</taxon>
        <taxon>Aquificota</taxon>
        <taxon>Aquificia</taxon>
        <taxon>Aquificales</taxon>
        <taxon>Hydrogenothermaceae</taxon>
        <taxon>Sulfurihydrogenibium</taxon>
    </lineage>
</organism>
<dbReference type="OrthoDB" id="13787at2"/>
<name>C4FL63_9AQUI</name>
<evidence type="ECO:0000313" key="5">
    <source>
        <dbReference type="Proteomes" id="UP000005540"/>
    </source>
</evidence>
<dbReference type="PANTHER" id="PTHR10098">
    <property type="entry name" value="RAPSYN-RELATED"/>
    <property type="match status" value="1"/>
</dbReference>
<dbReference type="Gene3D" id="3.30.420.150">
    <property type="entry name" value="Exopolyphosphatase. Domain 2"/>
    <property type="match status" value="1"/>
</dbReference>
<feature type="repeat" description="TPR" evidence="1">
    <location>
        <begin position="57"/>
        <end position="90"/>
    </location>
</feature>
<evidence type="ECO:0000313" key="4">
    <source>
        <dbReference type="EMBL" id="EEP60184.1"/>
    </source>
</evidence>
<keyword evidence="1" id="KW-0802">TPR repeat</keyword>
<dbReference type="Pfam" id="PF13424">
    <property type="entry name" value="TPR_12"/>
    <property type="match status" value="2"/>
</dbReference>
<comment type="caution">
    <text evidence="4">The sequence shown here is derived from an EMBL/GenBank/DDBJ whole genome shotgun (WGS) entry which is preliminary data.</text>
</comment>
<feature type="repeat" description="TPR" evidence="1">
    <location>
        <begin position="134"/>
        <end position="167"/>
    </location>
</feature>
<dbReference type="SUPFAM" id="SSF81901">
    <property type="entry name" value="HCP-like"/>
    <property type="match status" value="1"/>
</dbReference>
<sequence length="645" mass="72736">MKKTLSILFLLLSLLAFKNLAYAETPIDACWNFNKAGDYKRAIEAGKLAVKKDPYNSDAYFCLGKAYLNIGELKSAYENMKKAESLTNKKEDLMYIYNKIGDILSKMGYLDDALLYYSRSLSLAKDLGDTAMQATLLNNIAGIYDDKGELDKALSYYEESLSLQTNEKYKATTYNNIAIIYSKKDDYQRAVKYYQKAIEIDEKYGDYHKASIFKLNLGNTYRKMKDYENAEKYLSEGLEGVKRVGDKYWEATGYVYLAWLYRDKGDKKSAREYYTRAYNIFKSIGAEGDAQGVLADIQALERKRITVYGGVEIGSKGVKAQAYKIALKGDDFYDLNEILRESINTTIISGVKESGKFSKEGIEETAQAVKTFVDKLKEKGVPAENIFIVASSAIASVENKDELANRVKELTGYNLEFLTVKDEVLFAIAGSVPPKYFYNSILVDIGSGNTKIGYLEKVGNSTNVKNFEIPYGTVSLTEKANKGNDFQNELTNILNNEVVPMLKSESQKNPAYVNRKNVFLVGGIIWAITTLQKPSQIEDAYVKLTLADIKTFTQSLRQNPDKVLNPDLSKLKPELREKAKKQIDKVKDVFTVENLYSGSMLLETIGKTWGFDKKTLIFPRYGNWLVGYVVLRGYFEETAPANSGK</sequence>
<keyword evidence="5" id="KW-1185">Reference proteome</keyword>
<dbReference type="Pfam" id="PF02541">
    <property type="entry name" value="Ppx-GppA"/>
    <property type="match status" value="1"/>
</dbReference>
<dbReference type="InterPro" id="IPR003695">
    <property type="entry name" value="Ppx_GppA_N"/>
</dbReference>
<protein>
    <submittedName>
        <fullName evidence="4">Tetratricopeptide repeat domain protein</fullName>
    </submittedName>
</protein>
<feature type="domain" description="Ppx/GppA phosphatase N-terminal" evidence="3">
    <location>
        <begin position="335"/>
        <end position="556"/>
    </location>
</feature>
<dbReference type="AlphaFoldDB" id="C4FL63"/>
<dbReference type="Gene3D" id="1.25.40.10">
    <property type="entry name" value="Tetratricopeptide repeat domain"/>
    <property type="match status" value="3"/>
</dbReference>
<dbReference type="Gene3D" id="3.30.420.40">
    <property type="match status" value="1"/>
</dbReference>
<dbReference type="InterPro" id="IPR011990">
    <property type="entry name" value="TPR-like_helical_dom_sf"/>
</dbReference>
<evidence type="ECO:0000256" key="1">
    <source>
        <dbReference type="PROSITE-ProRule" id="PRU00339"/>
    </source>
</evidence>
<dbReference type="Pfam" id="PF13431">
    <property type="entry name" value="TPR_17"/>
    <property type="match status" value="1"/>
</dbReference>
<evidence type="ECO:0000256" key="2">
    <source>
        <dbReference type="SAM" id="SignalP"/>
    </source>
</evidence>
<proteinExistence type="predicted"/>
<keyword evidence="2" id="KW-0732">Signal</keyword>
<dbReference type="InterPro" id="IPR019734">
    <property type="entry name" value="TPR_rpt"/>
</dbReference>
<dbReference type="InterPro" id="IPR006597">
    <property type="entry name" value="Sel1-like"/>
</dbReference>
<dbReference type="EMBL" id="ABZS01000136">
    <property type="protein sequence ID" value="EEP60184.1"/>
    <property type="molecule type" value="Genomic_DNA"/>
</dbReference>
<dbReference type="SUPFAM" id="SSF53067">
    <property type="entry name" value="Actin-like ATPase domain"/>
    <property type="match status" value="1"/>
</dbReference>
<gene>
    <name evidence="4" type="ORF">SULYE_1317</name>
</gene>
<dbReference type="Pfam" id="PF13181">
    <property type="entry name" value="TPR_8"/>
    <property type="match status" value="1"/>
</dbReference>
<dbReference type="InterPro" id="IPR043129">
    <property type="entry name" value="ATPase_NBD"/>
</dbReference>
<accession>C4FL63</accession>
<evidence type="ECO:0000259" key="3">
    <source>
        <dbReference type="Pfam" id="PF02541"/>
    </source>
</evidence>
<dbReference type="RefSeq" id="WP_007547576.1">
    <property type="nucleotide sequence ID" value="NZ_ABZS01000136.1"/>
</dbReference>
<dbReference type="SMART" id="SM00671">
    <property type="entry name" value="SEL1"/>
    <property type="match status" value="3"/>
</dbReference>